<proteinExistence type="predicted"/>
<sequence length="81" mass="9289">MNNLSDGGCKRQKSMPRNWQLNESCCHRQVNREAMSECGGVRCNCKHFCVCVCVCVSEYALIEMQSVEDSKAKRHLTKLYI</sequence>
<evidence type="ECO:0000313" key="1">
    <source>
        <dbReference type="EnsemblMetazoa" id="ENSAATROPP000763"/>
    </source>
</evidence>
<reference evidence="1" key="1">
    <citation type="submission" date="2024-04" db="UniProtKB">
        <authorList>
            <consortium name="EnsemblMetazoa"/>
        </authorList>
    </citation>
    <scope>IDENTIFICATION</scope>
    <source>
        <strain evidence="1">EBRO</strain>
    </source>
</reference>
<organism evidence="1 2">
    <name type="scientific">Anopheles atroparvus</name>
    <name type="common">European mosquito</name>
    <dbReference type="NCBI Taxonomy" id="41427"/>
    <lineage>
        <taxon>Eukaryota</taxon>
        <taxon>Metazoa</taxon>
        <taxon>Ecdysozoa</taxon>
        <taxon>Arthropoda</taxon>
        <taxon>Hexapoda</taxon>
        <taxon>Insecta</taxon>
        <taxon>Pterygota</taxon>
        <taxon>Neoptera</taxon>
        <taxon>Endopterygota</taxon>
        <taxon>Diptera</taxon>
        <taxon>Nematocera</taxon>
        <taxon>Culicoidea</taxon>
        <taxon>Culicidae</taxon>
        <taxon>Anophelinae</taxon>
        <taxon>Anopheles</taxon>
    </lineage>
</organism>
<dbReference type="Proteomes" id="UP000075880">
    <property type="component" value="Unassembled WGS sequence"/>
</dbReference>
<keyword evidence="2" id="KW-1185">Reference proteome</keyword>
<protein>
    <submittedName>
        <fullName evidence="1">Uncharacterized protein</fullName>
    </submittedName>
</protein>
<name>A0AAG5CQA7_ANOAO</name>
<accession>A0AAG5CQA7</accession>
<evidence type="ECO:0000313" key="2">
    <source>
        <dbReference type="Proteomes" id="UP000075880"/>
    </source>
</evidence>
<dbReference type="EnsemblMetazoa" id="ENSAATROPT000801">
    <property type="protein sequence ID" value="ENSAATROPP000763"/>
    <property type="gene ID" value="ENSAATROPG000650"/>
</dbReference>
<dbReference type="AlphaFoldDB" id="A0AAG5CQA7"/>